<protein>
    <submittedName>
        <fullName evidence="1">L-carnitine dehydratase/bile acid-inducible protein F</fullName>
    </submittedName>
</protein>
<proteinExistence type="predicted"/>
<dbReference type="KEGG" id="doe:DENOEST_2127"/>
<dbReference type="InterPro" id="IPR023606">
    <property type="entry name" value="CoA-Trfase_III_dom_1_sf"/>
</dbReference>
<dbReference type="Gene3D" id="3.40.50.10540">
    <property type="entry name" value="Crotonobetainyl-coa:carnitine coa-transferase, domain 1"/>
    <property type="match status" value="1"/>
</dbReference>
<sequence length="468" mass="49320">MHSTSLHPYTPLSGHPCRLAGQGLASDYGRTLLTSLGAEVRESVGLGDQHPALAWAYSGLMVLTGEPGREPLMGPTPLASCVQGVLTAFSSLAGDALRETLPDARLLSERAALAGLGRQGAISPGGGCRLLATADGWLALSLSREEDWQLLPAWLETDVTPNWEALPALLARRTTSALLDQGRLLGLALAPLAMPAPADGSWYSIEHEGPSSQGHRRDTPLVIDLSSLWAGPLCGHLLQKAGARVVKVESQQRPDGARQGPAAFYHLMNQGKASVALDFQSRQGVDQLRRLLLAADIVIEGSRPRALRQLGVIAEEVLAENPGLTWVSLTGYGRGEPQAQWVAYGDDAGVAAGLSGLLLELTGLPLFCGDAIADPLTGLHAVLVAWASYLGGGGRLISLALNDVVGHCLRHALPPTTEARYARWQEWGALAHQAGLPTGLPTPRLATSRARPLGADTWAILTELGIPC</sequence>
<dbReference type="SUPFAM" id="SSF89796">
    <property type="entry name" value="CoA-transferase family III (CaiB/BaiF)"/>
    <property type="match status" value="2"/>
</dbReference>
<dbReference type="InterPro" id="IPR050509">
    <property type="entry name" value="CoA-transferase_III"/>
</dbReference>
<accession>A0A6S6Y9N2</accession>
<dbReference type="Pfam" id="PF02515">
    <property type="entry name" value="CoA_transf_3"/>
    <property type="match status" value="1"/>
</dbReference>
<dbReference type="PANTHER" id="PTHR48228:SF7">
    <property type="entry name" value="FATTY ACYL-COA TRANSFERASE RV3272-RELATED"/>
    <property type="match status" value="1"/>
</dbReference>
<dbReference type="AlphaFoldDB" id="A0A6S6Y9N2"/>
<evidence type="ECO:0000313" key="2">
    <source>
        <dbReference type="Proteomes" id="UP000515733"/>
    </source>
</evidence>
<name>A0A6S6Y9N2_9PROT</name>
<dbReference type="InterPro" id="IPR003673">
    <property type="entry name" value="CoA-Trfase_fam_III"/>
</dbReference>
<dbReference type="Proteomes" id="UP000515733">
    <property type="component" value="Chromosome"/>
</dbReference>
<keyword evidence="2" id="KW-1185">Reference proteome</keyword>
<organism evidence="1 2">
    <name type="scientific">Denitratisoma oestradiolicum</name>
    <dbReference type="NCBI Taxonomy" id="311182"/>
    <lineage>
        <taxon>Bacteria</taxon>
        <taxon>Pseudomonadati</taxon>
        <taxon>Pseudomonadota</taxon>
        <taxon>Betaproteobacteria</taxon>
        <taxon>Nitrosomonadales</taxon>
        <taxon>Sterolibacteriaceae</taxon>
        <taxon>Denitratisoma</taxon>
    </lineage>
</organism>
<dbReference type="PANTHER" id="PTHR48228">
    <property type="entry name" value="SUCCINYL-COA--D-CITRAMALATE COA-TRANSFERASE"/>
    <property type="match status" value="1"/>
</dbReference>
<gene>
    <name evidence="1" type="ORF">DENOEST_2127</name>
</gene>
<evidence type="ECO:0000313" key="1">
    <source>
        <dbReference type="EMBL" id="CAB1369292.1"/>
    </source>
</evidence>
<dbReference type="RefSeq" id="WP_197970580.1">
    <property type="nucleotide sequence ID" value="NZ_LR778301.1"/>
</dbReference>
<dbReference type="GO" id="GO:0003824">
    <property type="term" value="F:catalytic activity"/>
    <property type="evidence" value="ECO:0007669"/>
    <property type="project" value="InterPro"/>
</dbReference>
<dbReference type="EMBL" id="LR778301">
    <property type="protein sequence ID" value="CAB1369292.1"/>
    <property type="molecule type" value="Genomic_DNA"/>
</dbReference>
<reference evidence="1 2" key="1">
    <citation type="submission" date="2020-03" db="EMBL/GenBank/DDBJ databases">
        <authorList>
            <consortium name="Genoscope - CEA"/>
            <person name="William W."/>
        </authorList>
    </citation>
    <scope>NUCLEOTIDE SEQUENCE [LARGE SCALE GENOMIC DNA]</scope>
    <source>
        <strain evidence="2">DSM 16959</strain>
    </source>
</reference>